<evidence type="ECO:0000256" key="1">
    <source>
        <dbReference type="SAM" id="MobiDB-lite"/>
    </source>
</evidence>
<sequence length="134" mass="14305">MTQCQGTTDDGDQCRRPAGWGLAEDHPRADSFCKAHVPDPDSKPESEAMKLDLPEYDSTDAANDEWLVVVDERVHVRIPGGTYRALPAGYGTPDGDEDDGLDPGDDSDSDESPDDVAPTTAYGVGGYGRGEYGV</sequence>
<proteinExistence type="predicted"/>
<name>A0A1I6GIL5_9EURY</name>
<protein>
    <submittedName>
        <fullName evidence="2">Uncharacterized protein</fullName>
    </submittedName>
</protein>
<feature type="compositionally biased region" description="Gly residues" evidence="1">
    <location>
        <begin position="123"/>
        <end position="134"/>
    </location>
</feature>
<gene>
    <name evidence="2" type="ORF">SAMN04487947_1213</name>
</gene>
<reference evidence="3" key="1">
    <citation type="submission" date="2016-10" db="EMBL/GenBank/DDBJ databases">
        <authorList>
            <person name="Varghese N."/>
            <person name="Submissions S."/>
        </authorList>
    </citation>
    <scope>NUCLEOTIDE SEQUENCE [LARGE SCALE GENOMIC DNA]</scope>
    <source>
        <strain evidence="3">CGMCC 1.7736</strain>
    </source>
</reference>
<feature type="region of interest" description="Disordered" evidence="1">
    <location>
        <begin position="81"/>
        <end position="134"/>
    </location>
</feature>
<accession>A0A1I6GIL5</accession>
<organism evidence="2 3">
    <name type="scientific">Halogeometricum rufum</name>
    <dbReference type="NCBI Taxonomy" id="553469"/>
    <lineage>
        <taxon>Archaea</taxon>
        <taxon>Methanobacteriati</taxon>
        <taxon>Methanobacteriota</taxon>
        <taxon>Stenosarchaea group</taxon>
        <taxon>Halobacteria</taxon>
        <taxon>Halobacteriales</taxon>
        <taxon>Haloferacaceae</taxon>
        <taxon>Halogeometricum</taxon>
    </lineage>
</organism>
<feature type="region of interest" description="Disordered" evidence="1">
    <location>
        <begin position="1"/>
        <end position="55"/>
    </location>
</feature>
<feature type="compositionally biased region" description="Acidic residues" evidence="1">
    <location>
        <begin position="94"/>
        <end position="114"/>
    </location>
</feature>
<evidence type="ECO:0000313" key="3">
    <source>
        <dbReference type="Proteomes" id="UP000198531"/>
    </source>
</evidence>
<dbReference type="AlphaFoldDB" id="A0A1I6GIL5"/>
<evidence type="ECO:0000313" key="2">
    <source>
        <dbReference type="EMBL" id="SFR42016.1"/>
    </source>
</evidence>
<dbReference type="STRING" id="553469.SAMN04487947_1213"/>
<dbReference type="EMBL" id="FOYT01000001">
    <property type="protein sequence ID" value="SFR42016.1"/>
    <property type="molecule type" value="Genomic_DNA"/>
</dbReference>
<dbReference type="Proteomes" id="UP000198531">
    <property type="component" value="Unassembled WGS sequence"/>
</dbReference>
<keyword evidence="3" id="KW-1185">Reference proteome</keyword>
<feature type="compositionally biased region" description="Basic and acidic residues" evidence="1">
    <location>
        <begin position="23"/>
        <end position="53"/>
    </location>
</feature>